<evidence type="ECO:0000256" key="2">
    <source>
        <dbReference type="ARBA" id="ARBA00022803"/>
    </source>
</evidence>
<name>A0A1X6Y7E5_9RHOB</name>
<dbReference type="Pfam" id="PF13432">
    <property type="entry name" value="TPR_16"/>
    <property type="match status" value="1"/>
</dbReference>
<reference evidence="4 5" key="1">
    <citation type="submission" date="2017-03" db="EMBL/GenBank/DDBJ databases">
        <authorList>
            <person name="Afonso C.L."/>
            <person name="Miller P.J."/>
            <person name="Scott M.A."/>
            <person name="Spackman E."/>
            <person name="Goraichik I."/>
            <person name="Dimitrov K.M."/>
            <person name="Suarez D.L."/>
            <person name="Swayne D.E."/>
        </authorList>
    </citation>
    <scope>NUCLEOTIDE SEQUENCE [LARGE SCALE GENOMIC DNA]</scope>
    <source>
        <strain evidence="4 5">CECT 8110</strain>
    </source>
</reference>
<dbReference type="InterPro" id="IPR050498">
    <property type="entry name" value="Ycf3"/>
</dbReference>
<dbReference type="PANTHER" id="PTHR44858">
    <property type="entry name" value="TETRATRICOPEPTIDE REPEAT PROTEIN 6"/>
    <property type="match status" value="1"/>
</dbReference>
<dbReference type="InterPro" id="IPR019734">
    <property type="entry name" value="TPR_rpt"/>
</dbReference>
<gene>
    <name evidence="4" type="ORF">ROH8110_00219</name>
</gene>
<dbReference type="OrthoDB" id="9815010at2"/>
<keyword evidence="1" id="KW-0677">Repeat</keyword>
<sequence>MRVLPVIPLLCGLVAVDAALPGMARAGACPPPPDHSEALTRLIGEIRAAPDEGSGQALSDQMWALWTDAPDAYAQELLDEGITRRGAYDFEGAIKAFDALVAYCPDYAEGYNQRAFINFIREDYDAALPDLERAIELSPRHVAALSGQALTFFALERMPEAALALRRALDLNPWLSERHLLPALEAGEDEL</sequence>
<proteinExistence type="predicted"/>
<dbReference type="EMBL" id="FWFU01000001">
    <property type="protein sequence ID" value="SLN13193.1"/>
    <property type="molecule type" value="Genomic_DNA"/>
</dbReference>
<keyword evidence="5" id="KW-1185">Reference proteome</keyword>
<protein>
    <submittedName>
        <fullName evidence="4">Tetratricopeptide repeat protein</fullName>
    </submittedName>
</protein>
<evidence type="ECO:0000256" key="3">
    <source>
        <dbReference type="PROSITE-ProRule" id="PRU00339"/>
    </source>
</evidence>
<dbReference type="AlphaFoldDB" id="A0A1X6Y7E5"/>
<evidence type="ECO:0000313" key="5">
    <source>
        <dbReference type="Proteomes" id="UP000193207"/>
    </source>
</evidence>
<feature type="repeat" description="TPR" evidence="3">
    <location>
        <begin position="108"/>
        <end position="141"/>
    </location>
</feature>
<organism evidence="4 5">
    <name type="scientific">Roseovarius halotolerans</name>
    <dbReference type="NCBI Taxonomy" id="505353"/>
    <lineage>
        <taxon>Bacteria</taxon>
        <taxon>Pseudomonadati</taxon>
        <taxon>Pseudomonadota</taxon>
        <taxon>Alphaproteobacteria</taxon>
        <taxon>Rhodobacterales</taxon>
        <taxon>Roseobacteraceae</taxon>
        <taxon>Roseovarius</taxon>
    </lineage>
</organism>
<evidence type="ECO:0000256" key="1">
    <source>
        <dbReference type="ARBA" id="ARBA00022737"/>
    </source>
</evidence>
<dbReference type="PROSITE" id="PS50005">
    <property type="entry name" value="TPR"/>
    <property type="match status" value="1"/>
</dbReference>
<evidence type="ECO:0000313" key="4">
    <source>
        <dbReference type="EMBL" id="SLN13193.1"/>
    </source>
</evidence>
<dbReference type="PANTHER" id="PTHR44858:SF1">
    <property type="entry name" value="UDP-N-ACETYLGLUCOSAMINE--PEPTIDE N-ACETYLGLUCOSAMINYLTRANSFERASE SPINDLY-RELATED"/>
    <property type="match status" value="1"/>
</dbReference>
<dbReference type="SUPFAM" id="SSF48452">
    <property type="entry name" value="TPR-like"/>
    <property type="match status" value="1"/>
</dbReference>
<dbReference type="RefSeq" id="WP_085815951.1">
    <property type="nucleotide sequence ID" value="NZ_FWFU01000001.1"/>
</dbReference>
<accession>A0A1X6Y7E5</accession>
<dbReference type="Gene3D" id="1.25.40.10">
    <property type="entry name" value="Tetratricopeptide repeat domain"/>
    <property type="match status" value="1"/>
</dbReference>
<dbReference type="SMART" id="SM00028">
    <property type="entry name" value="TPR"/>
    <property type="match status" value="3"/>
</dbReference>
<keyword evidence="2 3" id="KW-0802">TPR repeat</keyword>
<dbReference type="InterPro" id="IPR011990">
    <property type="entry name" value="TPR-like_helical_dom_sf"/>
</dbReference>
<dbReference type="Proteomes" id="UP000193207">
    <property type="component" value="Unassembled WGS sequence"/>
</dbReference>